<reference evidence="1 2" key="1">
    <citation type="journal article" date="2017" name="Int. J. Syst. Evol. Microbiol.">
        <title>Maripseudobacter aurantiacus gen. nov., sp. nov., a novel member of the family Flavobacteriaceae isolated from a sedimentation basin.</title>
        <authorList>
            <person name="Chen C."/>
            <person name="Su Y."/>
            <person name="Tao T."/>
            <person name="Fu G."/>
            <person name="Zhang C."/>
            <person name="Sun C."/>
            <person name="Zhang X."/>
            <person name="Wu M."/>
        </authorList>
    </citation>
    <scope>NUCLEOTIDE SEQUENCE [LARGE SCALE GENOMIC DNA]</scope>
    <source>
        <strain evidence="2">CDA4</strain>
    </source>
</reference>
<keyword evidence="2" id="KW-1185">Reference proteome</keyword>
<dbReference type="Proteomes" id="UP000308382">
    <property type="component" value="Unassembled WGS sequence"/>
</dbReference>
<dbReference type="AlphaFoldDB" id="A0A5R8M5K7"/>
<protein>
    <submittedName>
        <fullName evidence="1">Uncharacterized protein</fullName>
    </submittedName>
</protein>
<name>A0A5R8M5K7_9FLAO</name>
<comment type="caution">
    <text evidence="1">The sequence shown here is derived from an EMBL/GenBank/DDBJ whole genome shotgun (WGS) entry which is preliminary data.</text>
</comment>
<sequence>MKHAFSFFLLIYLVTNQSDTENDVFICKTSSSTKYHYASNCRGLSRCSSKIYKITLAEAKRMNRTLCRLED</sequence>
<proteinExistence type="predicted"/>
<organism evidence="1 2">
    <name type="scientific">Maribacter aurantiacus</name>
    <dbReference type="NCBI Taxonomy" id="1882343"/>
    <lineage>
        <taxon>Bacteria</taxon>
        <taxon>Pseudomonadati</taxon>
        <taxon>Bacteroidota</taxon>
        <taxon>Flavobacteriia</taxon>
        <taxon>Flavobacteriales</taxon>
        <taxon>Flavobacteriaceae</taxon>
        <taxon>Maribacter</taxon>
    </lineage>
</organism>
<gene>
    <name evidence="1" type="ORF">FEK29_08700</name>
</gene>
<dbReference type="EMBL" id="VBUK01000004">
    <property type="protein sequence ID" value="TLF44834.1"/>
    <property type="molecule type" value="Genomic_DNA"/>
</dbReference>
<evidence type="ECO:0000313" key="2">
    <source>
        <dbReference type="Proteomes" id="UP000308382"/>
    </source>
</evidence>
<evidence type="ECO:0000313" key="1">
    <source>
        <dbReference type="EMBL" id="TLF44834.1"/>
    </source>
</evidence>
<accession>A0A5R8M5K7</accession>